<dbReference type="GO" id="GO:0004419">
    <property type="term" value="F:hydroxymethylglutaryl-CoA lyase activity"/>
    <property type="evidence" value="ECO:0007669"/>
    <property type="project" value="UniProtKB-EC"/>
</dbReference>
<accession>F0NYI1</accession>
<reference evidence="5 6" key="1">
    <citation type="journal article" date="2011" name="Stand. Genomic Sci.">
        <title>Complete genome sequence of Weeksella virosa type strain (9751).</title>
        <authorList>
            <person name="Lang E."/>
            <person name="Teshima H."/>
            <person name="Lucas S."/>
            <person name="Lapidus A."/>
            <person name="Hammon N."/>
            <person name="Deshpande S."/>
            <person name="Nolan M."/>
            <person name="Cheng J.F."/>
            <person name="Pitluck S."/>
            <person name="Liolios K."/>
            <person name="Pagani I."/>
            <person name="Mikhailova N."/>
            <person name="Ivanova N."/>
            <person name="Mavromatis K."/>
            <person name="Pati A."/>
            <person name="Tapia R."/>
            <person name="Han C."/>
            <person name="Goodwin L."/>
            <person name="Chen A."/>
            <person name="Palaniappan K."/>
            <person name="Land M."/>
            <person name="Hauser L."/>
            <person name="Chang Y.J."/>
            <person name="Jeffries C.D."/>
            <person name="Brambilla E.M."/>
            <person name="Kopitz M."/>
            <person name="Rohde M."/>
            <person name="Goker M."/>
            <person name="Tindall B.J."/>
            <person name="Detter J.C."/>
            <person name="Woyke T."/>
            <person name="Bristow J."/>
            <person name="Eisen J.A."/>
            <person name="Markowitz V."/>
            <person name="Hugenholtz P."/>
            <person name="Klenk H.P."/>
            <person name="Kyrpides N.C."/>
        </authorList>
    </citation>
    <scope>NUCLEOTIDE SEQUENCE [LARGE SCALE GENOMIC DNA]</scope>
    <source>
        <strain evidence="6">ATCC 43766 / DSM 16922 / JCM 21250 / NBRC 16016 / NCTC 11634 / CL345/78</strain>
    </source>
</reference>
<dbReference type="GO" id="GO:0046872">
    <property type="term" value="F:metal ion binding"/>
    <property type="evidence" value="ECO:0007669"/>
    <property type="project" value="UniProtKB-KW"/>
</dbReference>
<dbReference type="STRING" id="865938.Weevi_0382"/>
<dbReference type="InterPro" id="IPR043594">
    <property type="entry name" value="HMGL"/>
</dbReference>
<dbReference type="KEGG" id="wvi:Weevi_0382"/>
<dbReference type="GO" id="GO:0046951">
    <property type="term" value="P:ketone body biosynthetic process"/>
    <property type="evidence" value="ECO:0007669"/>
    <property type="project" value="TreeGrafter"/>
</dbReference>
<evidence type="ECO:0000256" key="2">
    <source>
        <dbReference type="ARBA" id="ARBA00022723"/>
    </source>
</evidence>
<reference evidence="6" key="2">
    <citation type="journal article" date="2011" name="Stand. Genomic Sci.">
        <title>Complete genome sequence of Weeksella virosa type strain (9751T).</title>
        <authorList>
            <person name="Lang E."/>
            <person name="Teshima H."/>
            <person name="Lucas S."/>
            <person name="Lapidus A."/>
            <person name="Hammon N."/>
            <person name="Deshpande S."/>
            <person name="Nolan M."/>
            <person name="Cheng J."/>
            <person name="Pitluck S."/>
            <person name="Liolios K."/>
            <person name="Pagani I."/>
            <person name="Mikhailova N."/>
            <person name="Ivanova N."/>
            <person name="Mavromatis K."/>
            <person name="Pati A."/>
            <person name="Tapia R."/>
            <person name="Han C."/>
            <person name="Goodwin L."/>
            <person name="Chen A."/>
            <person name="Palaniappan K."/>
            <person name="Land M."/>
            <person name="Hauser L."/>
            <person name="Chang Y."/>
            <person name="Jeffries C."/>
            <person name="Brambilla E."/>
            <person name="Kopitz M."/>
            <person name="Rohde M."/>
            <person name="Goker M."/>
            <person name="Tindall B."/>
            <person name="Detter J."/>
            <person name="Woyke T."/>
            <person name="Bristow J."/>
            <person name="Eisen J."/>
            <person name="Markowitz V."/>
            <person name="Hugenholtz P."/>
            <person name="Klenk H."/>
            <person name="Kyrpides N."/>
        </authorList>
    </citation>
    <scope>NUCLEOTIDE SEQUENCE [LARGE SCALE GENOMIC DNA]</scope>
    <source>
        <strain evidence="6">ATCC 43766 / DSM 16922 / JCM 21250 / NBRC 16016 / NCTC 11634 / CL345/78</strain>
    </source>
</reference>
<dbReference type="Proteomes" id="UP000008641">
    <property type="component" value="Chromosome"/>
</dbReference>
<sequence length="280" mass="31429">MKIIECPRDAMQGRKIFIPTQQKIDYLNALLDVGFDMIDCGSFVSPKAIPQMADTQEVLDAIDKCSSTSKLSVVIANVNGAQKACDHEKVDVLGYTFSISENFQQYNTNKTREEAFAIAEEIQELAHKHNKELMIYFSMAFGNPYKEAFDEELVLSWVNRFAKMGVKSINLSDTVGVADHTIITDLFTTLIPAYQEIEFGAHFHTEYDKWYEKVDAAYLSGCRKFDGAIKGLGGCPMAKSDMVGNMPTEKLISYANEKHAIHGLNLLNFESAYNQALKIF</sequence>
<protein>
    <submittedName>
        <fullName evidence="5">Hydroxymethylglutaryl-CoA lyase</fullName>
        <ecNumber evidence="5">4.1.3.4</ecNumber>
    </submittedName>
</protein>
<dbReference type="Gene3D" id="3.20.20.70">
    <property type="entry name" value="Aldolase class I"/>
    <property type="match status" value="1"/>
</dbReference>
<evidence type="ECO:0000256" key="3">
    <source>
        <dbReference type="ARBA" id="ARBA00023239"/>
    </source>
</evidence>
<dbReference type="EMBL" id="CP002455">
    <property type="protein sequence ID" value="ADX67101.1"/>
    <property type="molecule type" value="Genomic_DNA"/>
</dbReference>
<keyword evidence="2" id="KW-0479">Metal-binding</keyword>
<evidence type="ECO:0000313" key="6">
    <source>
        <dbReference type="Proteomes" id="UP000008641"/>
    </source>
</evidence>
<dbReference type="OrthoDB" id="9784013at2"/>
<proteinExistence type="inferred from homology"/>
<evidence type="ECO:0000259" key="4">
    <source>
        <dbReference type="PROSITE" id="PS50991"/>
    </source>
</evidence>
<dbReference type="GO" id="GO:0006552">
    <property type="term" value="P:L-leucine catabolic process"/>
    <property type="evidence" value="ECO:0007669"/>
    <property type="project" value="TreeGrafter"/>
</dbReference>
<dbReference type="HOGENOM" id="CLU_022138_3_2_10"/>
<evidence type="ECO:0000256" key="1">
    <source>
        <dbReference type="ARBA" id="ARBA00009405"/>
    </source>
</evidence>
<dbReference type="SUPFAM" id="SSF51569">
    <property type="entry name" value="Aldolase"/>
    <property type="match status" value="1"/>
</dbReference>
<dbReference type="PANTHER" id="PTHR42738">
    <property type="entry name" value="HYDROXYMETHYLGLUTARYL-COA LYASE"/>
    <property type="match status" value="1"/>
</dbReference>
<keyword evidence="3 5" id="KW-0456">Lyase</keyword>
<dbReference type="Pfam" id="PF00682">
    <property type="entry name" value="HMGL-like"/>
    <property type="match status" value="1"/>
</dbReference>
<keyword evidence="6" id="KW-1185">Reference proteome</keyword>
<dbReference type="eggNOG" id="COG0119">
    <property type="taxonomic scope" value="Bacteria"/>
</dbReference>
<organism evidence="5 6">
    <name type="scientific">Weeksella virosa (strain ATCC 43766 / DSM 16922 / JCM 21250 / CCUG 30538 / CDC 9751 / IAM 14551 / NBRC 16016 / NCTC 11634 / CL345/78)</name>
    <dbReference type="NCBI Taxonomy" id="865938"/>
    <lineage>
        <taxon>Bacteria</taxon>
        <taxon>Pseudomonadati</taxon>
        <taxon>Bacteroidota</taxon>
        <taxon>Flavobacteriia</taxon>
        <taxon>Flavobacteriales</taxon>
        <taxon>Weeksellaceae</taxon>
        <taxon>Weeksella</taxon>
    </lineage>
</organism>
<dbReference type="RefSeq" id="WP_013597493.1">
    <property type="nucleotide sequence ID" value="NC_015144.1"/>
</dbReference>
<comment type="similarity">
    <text evidence="1">Belongs to the HMG-CoA lyase family.</text>
</comment>
<dbReference type="PANTHER" id="PTHR42738:SF7">
    <property type="entry name" value="HYDROXYMETHYLGLUTARYL-COA LYASE"/>
    <property type="match status" value="1"/>
</dbReference>
<gene>
    <name evidence="5" type="ordered locus">Weevi_0382</name>
</gene>
<dbReference type="AlphaFoldDB" id="F0NYI1"/>
<dbReference type="InterPro" id="IPR000891">
    <property type="entry name" value="PYR_CT"/>
</dbReference>
<evidence type="ECO:0000313" key="5">
    <source>
        <dbReference type="EMBL" id="ADX67101.1"/>
    </source>
</evidence>
<name>F0NYI1_WEEVC</name>
<feature type="domain" description="Pyruvate carboxyltransferase" evidence="4">
    <location>
        <begin position="1"/>
        <end position="270"/>
    </location>
</feature>
<dbReference type="InterPro" id="IPR013785">
    <property type="entry name" value="Aldolase_TIM"/>
</dbReference>
<dbReference type="EC" id="4.1.3.4" evidence="5"/>
<dbReference type="PROSITE" id="PS50991">
    <property type="entry name" value="PYR_CT"/>
    <property type="match status" value="1"/>
</dbReference>